<dbReference type="EMBL" id="CP163302">
    <property type="protein sequence ID" value="XDP44343.1"/>
    <property type="molecule type" value="Genomic_DNA"/>
</dbReference>
<sequence length="360" mass="39496">MRAAFWTVKLVVMEPLGHLIDTSRRDLHGPSADPRSQFAAGSIARLRRGFCVPTGVWSGLETDDRFRLTLAAHALANPGVVFCGETALFLHGVPTVKAPLTVDVATSTTSRLGVRPSTFDVRGESASARQARERGSHQIRRHHHDTIKSIAVGEFEAVPLADALAEVLATAKFARALTVADGVLRRQPDVPLLDRAAVADAIAALPHRSHRARAERIALLARSGAESPGESVGRALMLLFGFPEPMLQAEHFDQLGFVGRTDYYWGDVEGNRAVTAPGKLEPVGEFDGWGKYFRTELTHGEDPREIIRREKKRENRLLGLNHPVLRLDWSDLERPAQFRAKLIQMGLRPASSAAVADKRA</sequence>
<protein>
    <recommendedName>
        <fullName evidence="2">Transcriptional regulator, AbiEi antitoxin, Type IV TA system</fullName>
    </recommendedName>
</protein>
<name>A0AB39L145_9MICC</name>
<dbReference type="AlphaFoldDB" id="A0AB39L145"/>
<evidence type="ECO:0000313" key="1">
    <source>
        <dbReference type="EMBL" id="XDP44343.1"/>
    </source>
</evidence>
<accession>A0AB39L145</accession>
<proteinExistence type="predicted"/>
<dbReference type="KEGG" id="spue:AB5L97_13805"/>
<reference evidence="1" key="1">
    <citation type="submission" date="2024-07" db="EMBL/GenBank/DDBJ databases">
        <authorList>
            <person name="fu j."/>
        </authorList>
    </citation>
    <scope>NUCLEOTIDE SEQUENCE</scope>
    <source>
        <strain evidence="1">P10A9</strain>
    </source>
</reference>
<dbReference type="RefSeq" id="WP_369045082.1">
    <property type="nucleotide sequence ID" value="NZ_CP163302.1"/>
</dbReference>
<organism evidence="1">
    <name type="scientific">Sinomonas puerhi</name>
    <dbReference type="NCBI Taxonomy" id="3238584"/>
    <lineage>
        <taxon>Bacteria</taxon>
        <taxon>Bacillati</taxon>
        <taxon>Actinomycetota</taxon>
        <taxon>Actinomycetes</taxon>
        <taxon>Micrococcales</taxon>
        <taxon>Micrococcaceae</taxon>
        <taxon>Sinomonas</taxon>
    </lineage>
</organism>
<gene>
    <name evidence="1" type="ORF">AB5L97_13805</name>
</gene>
<evidence type="ECO:0008006" key="2">
    <source>
        <dbReference type="Google" id="ProtNLM"/>
    </source>
</evidence>